<name>A0A916EE20_9GLOM</name>
<dbReference type="VEuPathDB" id="FungiDB:RhiirFUN_022204"/>
<dbReference type="InterPro" id="IPR052717">
    <property type="entry name" value="Vacuolar_transposase_reg"/>
</dbReference>
<dbReference type="GO" id="GO:0006357">
    <property type="term" value="P:regulation of transcription by RNA polymerase II"/>
    <property type="evidence" value="ECO:0007669"/>
    <property type="project" value="TreeGrafter"/>
</dbReference>
<dbReference type="GO" id="GO:0005634">
    <property type="term" value="C:nucleus"/>
    <property type="evidence" value="ECO:0007669"/>
    <property type="project" value="TreeGrafter"/>
</dbReference>
<dbReference type="EMBL" id="CAGKOT010000049">
    <property type="protein sequence ID" value="CAB5383747.1"/>
    <property type="molecule type" value="Genomic_DNA"/>
</dbReference>
<proteinExistence type="predicted"/>
<organism evidence="2 3">
    <name type="scientific">Rhizophagus irregularis</name>
    <dbReference type="NCBI Taxonomy" id="588596"/>
    <lineage>
        <taxon>Eukaryota</taxon>
        <taxon>Fungi</taxon>
        <taxon>Fungi incertae sedis</taxon>
        <taxon>Mucoromycota</taxon>
        <taxon>Glomeromycotina</taxon>
        <taxon>Glomeromycetes</taxon>
        <taxon>Glomerales</taxon>
        <taxon>Glomeraceae</taxon>
        <taxon>Rhizophagus</taxon>
    </lineage>
</organism>
<dbReference type="GO" id="GO:0046983">
    <property type="term" value="F:protein dimerization activity"/>
    <property type="evidence" value="ECO:0007669"/>
    <property type="project" value="InterPro"/>
</dbReference>
<evidence type="ECO:0000313" key="3">
    <source>
        <dbReference type="Proteomes" id="UP000684084"/>
    </source>
</evidence>
<protein>
    <recommendedName>
        <fullName evidence="1">HAT C-terminal dimerisation domain-containing protein</fullName>
    </recommendedName>
</protein>
<dbReference type="PANTHER" id="PTHR46169">
    <property type="entry name" value="DNA REPLICATION-RELATED ELEMENT FACTOR, ISOFORM A"/>
    <property type="match status" value="1"/>
</dbReference>
<comment type="caution">
    <text evidence="2">The sequence shown here is derived from an EMBL/GenBank/DDBJ whole genome shotgun (WGS) entry which is preliminary data.</text>
</comment>
<dbReference type="InterPro" id="IPR008906">
    <property type="entry name" value="HATC_C_dom"/>
</dbReference>
<dbReference type="AlphaFoldDB" id="A0A916EE20"/>
<gene>
    <name evidence="2" type="ORF">CHRIB12_LOCUS18560</name>
</gene>
<dbReference type="Proteomes" id="UP000684084">
    <property type="component" value="Unassembled WGS sequence"/>
</dbReference>
<dbReference type="PANTHER" id="PTHR46169:SF29">
    <property type="entry name" value="DNA REPLICATION-RELATED ELEMENT FACTOR, ISOFORM A"/>
    <property type="match status" value="1"/>
</dbReference>
<sequence>MLKHVGQLEVLGPFAELTEKLEGTKYATMSYMYPGIAKLKKRFRPTTEFNNNLDLETNNHAFEEHQFEEADEDDEPGARRKIKINTPALEKYYEVIEKEALISSLLDPRQKKLKFADNDQKEIARTSLNEVYELAKNDANIQQESCGPKPKKRKISKARIYKKSLFSDDDELHDAQIDDNEVERYLVMAQIQNDQDPLKWWDVNKGQFPILAQLARKYLCIQA</sequence>
<evidence type="ECO:0000259" key="1">
    <source>
        <dbReference type="Pfam" id="PF05699"/>
    </source>
</evidence>
<dbReference type="OrthoDB" id="2435964at2759"/>
<dbReference type="Pfam" id="PF05699">
    <property type="entry name" value="Dimer_Tnp_hAT"/>
    <property type="match status" value="1"/>
</dbReference>
<feature type="domain" description="HAT C-terminal dimerisation" evidence="1">
    <location>
        <begin position="181"/>
        <end position="223"/>
    </location>
</feature>
<evidence type="ECO:0000313" key="2">
    <source>
        <dbReference type="EMBL" id="CAB5383747.1"/>
    </source>
</evidence>
<accession>A0A916EE20</accession>
<reference evidence="2" key="1">
    <citation type="submission" date="2020-05" db="EMBL/GenBank/DDBJ databases">
        <authorList>
            <person name="Rincon C."/>
            <person name="Sanders R I."/>
            <person name="Robbins C."/>
            <person name="Chaturvedi A."/>
        </authorList>
    </citation>
    <scope>NUCLEOTIDE SEQUENCE</scope>
    <source>
        <strain evidence="2">CHB12</strain>
    </source>
</reference>